<dbReference type="Proteomes" id="UP000003789">
    <property type="component" value="Unassembled WGS sequence"/>
</dbReference>
<protein>
    <recommendedName>
        <fullName evidence="1">SnoaL-like domain-containing protein</fullName>
    </recommendedName>
</protein>
<dbReference type="AlphaFoldDB" id="Q1Z731"/>
<dbReference type="Pfam" id="PF12680">
    <property type="entry name" value="SnoaL_2"/>
    <property type="match status" value="1"/>
</dbReference>
<gene>
    <name evidence="2" type="ORF">P3TCK_06052</name>
</gene>
<name>Q1Z731_9GAMM</name>
<dbReference type="HOGENOM" id="CLU_125946_3_1_6"/>
<dbReference type="EMBL" id="AAPH01000005">
    <property type="protein sequence ID" value="EAS44272.1"/>
    <property type="molecule type" value="Genomic_DNA"/>
</dbReference>
<organism evidence="2 3">
    <name type="scientific">Photobacterium profundum 3TCK</name>
    <dbReference type="NCBI Taxonomy" id="314280"/>
    <lineage>
        <taxon>Bacteria</taxon>
        <taxon>Pseudomonadati</taxon>
        <taxon>Pseudomonadota</taxon>
        <taxon>Gammaproteobacteria</taxon>
        <taxon>Vibrionales</taxon>
        <taxon>Vibrionaceae</taxon>
        <taxon>Photobacterium</taxon>
    </lineage>
</organism>
<evidence type="ECO:0000259" key="1">
    <source>
        <dbReference type="Pfam" id="PF12680"/>
    </source>
</evidence>
<proteinExistence type="predicted"/>
<sequence>MNNPITFTKTLYKIVDSRDVTALSEMLHQDVVFRFSNAEPVEGKSAVVDVNRQFFDSITGMSHTFEGFWNQDDVIICNGQVNYVRKDGSQHSAKFATFLIIKDGLVVDYKIYADVSQLYN</sequence>
<evidence type="ECO:0000313" key="3">
    <source>
        <dbReference type="Proteomes" id="UP000003789"/>
    </source>
</evidence>
<dbReference type="Gene3D" id="3.10.450.50">
    <property type="match status" value="1"/>
</dbReference>
<comment type="caution">
    <text evidence="2">The sequence shown here is derived from an EMBL/GenBank/DDBJ whole genome shotgun (WGS) entry which is preliminary data.</text>
</comment>
<dbReference type="SUPFAM" id="SSF54427">
    <property type="entry name" value="NTF2-like"/>
    <property type="match status" value="1"/>
</dbReference>
<accession>Q1Z731</accession>
<feature type="domain" description="SnoaL-like" evidence="1">
    <location>
        <begin position="11"/>
        <end position="108"/>
    </location>
</feature>
<evidence type="ECO:0000313" key="2">
    <source>
        <dbReference type="EMBL" id="EAS44272.1"/>
    </source>
</evidence>
<dbReference type="InterPro" id="IPR032710">
    <property type="entry name" value="NTF2-like_dom_sf"/>
</dbReference>
<dbReference type="RefSeq" id="WP_006229225.1">
    <property type="nucleotide sequence ID" value="NZ_CH724134.1"/>
</dbReference>
<dbReference type="OrthoDB" id="8759424at2"/>
<reference evidence="2 3" key="1">
    <citation type="submission" date="2006-03" db="EMBL/GenBank/DDBJ databases">
        <authorList>
            <person name="Bartlett D.H."/>
            <person name="Valle G."/>
            <person name="Lauro F.M."/>
            <person name="Vezzi A."/>
            <person name="Simonato F."/>
            <person name="Eloe E."/>
            <person name="Vitulo N."/>
            <person name="Stratton T.K."/>
            <person name="D'angelo M."/>
            <person name="Ferriera S."/>
            <person name="Johnson J."/>
            <person name="Kravitz S."/>
            <person name="Beeson K."/>
            <person name="Sutton G."/>
            <person name="Rogers Y."/>
            <person name="Friedman R."/>
            <person name="Frazier M."/>
            <person name="Venter J.C."/>
        </authorList>
    </citation>
    <scope>NUCLEOTIDE SEQUENCE [LARGE SCALE GENOMIC DNA]</scope>
    <source>
        <strain evidence="2 3">3TCK</strain>
    </source>
</reference>
<dbReference type="InterPro" id="IPR037401">
    <property type="entry name" value="SnoaL-like"/>
</dbReference>